<name>A0A8S9I2D4_BRACR</name>
<keyword evidence="5 7" id="KW-1133">Transmembrane helix</keyword>
<dbReference type="GO" id="GO:0016192">
    <property type="term" value="P:vesicle-mediated transport"/>
    <property type="evidence" value="ECO:0007669"/>
    <property type="project" value="UniProtKB-ARBA"/>
</dbReference>
<evidence type="ECO:0000256" key="4">
    <source>
        <dbReference type="ARBA" id="ARBA00022692"/>
    </source>
</evidence>
<evidence type="ECO:0008006" key="9">
    <source>
        <dbReference type="Google" id="ProtNLM"/>
    </source>
</evidence>
<dbReference type="InterPro" id="IPR004895">
    <property type="entry name" value="Prenylated_rab_accept_PRA1"/>
</dbReference>
<dbReference type="GO" id="GO:0016020">
    <property type="term" value="C:membrane"/>
    <property type="evidence" value="ECO:0007669"/>
    <property type="project" value="TreeGrafter"/>
</dbReference>
<evidence type="ECO:0000256" key="1">
    <source>
        <dbReference type="ARBA" id="ARBA00002501"/>
    </source>
</evidence>
<accession>A0A8S9I2D4</accession>
<evidence type="ECO:0000256" key="3">
    <source>
        <dbReference type="ARBA" id="ARBA00006483"/>
    </source>
</evidence>
<keyword evidence="4 7" id="KW-0812">Transmembrane</keyword>
<dbReference type="AlphaFoldDB" id="A0A8S9I2D4"/>
<comment type="similarity">
    <text evidence="3">Belongs to the PRA1 family.</text>
</comment>
<reference evidence="8" key="1">
    <citation type="submission" date="2019-12" db="EMBL/GenBank/DDBJ databases">
        <title>Genome sequencing and annotation of Brassica cretica.</title>
        <authorList>
            <person name="Studholme D.J."/>
            <person name="Sarris P.F."/>
        </authorList>
    </citation>
    <scope>NUCLEOTIDE SEQUENCE</scope>
    <source>
        <strain evidence="8">PFS-102/07</strain>
        <tissue evidence="8">Leaf</tissue>
    </source>
</reference>
<evidence type="ECO:0000313" key="8">
    <source>
        <dbReference type="EMBL" id="KAF2563746.1"/>
    </source>
</evidence>
<comment type="function">
    <text evidence="1">May be involved in both secretory and endocytic intracellular trafficking in the endosomal/prevacuolar compartments.</text>
</comment>
<dbReference type="EMBL" id="QGKY02001250">
    <property type="protein sequence ID" value="KAF2563746.1"/>
    <property type="molecule type" value="Genomic_DNA"/>
</dbReference>
<evidence type="ECO:0000256" key="5">
    <source>
        <dbReference type="ARBA" id="ARBA00022989"/>
    </source>
</evidence>
<protein>
    <recommendedName>
        <fullName evidence="9">Reverse transcriptase zinc-binding domain-containing protein</fullName>
    </recommendedName>
</protein>
<dbReference type="GO" id="GO:0005783">
    <property type="term" value="C:endoplasmic reticulum"/>
    <property type="evidence" value="ECO:0007669"/>
    <property type="project" value="UniProtKB-ARBA"/>
</dbReference>
<organism evidence="8">
    <name type="scientific">Brassica cretica</name>
    <name type="common">Mustard</name>
    <dbReference type="NCBI Taxonomy" id="69181"/>
    <lineage>
        <taxon>Eukaryota</taxon>
        <taxon>Viridiplantae</taxon>
        <taxon>Streptophyta</taxon>
        <taxon>Embryophyta</taxon>
        <taxon>Tracheophyta</taxon>
        <taxon>Spermatophyta</taxon>
        <taxon>Magnoliopsida</taxon>
        <taxon>eudicotyledons</taxon>
        <taxon>Gunneridae</taxon>
        <taxon>Pentapetalae</taxon>
        <taxon>rosids</taxon>
        <taxon>malvids</taxon>
        <taxon>Brassicales</taxon>
        <taxon>Brassicaceae</taxon>
        <taxon>Brassiceae</taxon>
        <taxon>Brassica</taxon>
    </lineage>
</organism>
<evidence type="ECO:0000256" key="6">
    <source>
        <dbReference type="ARBA" id="ARBA00023136"/>
    </source>
</evidence>
<proteinExistence type="inferred from homology"/>
<sequence length="201" mass="23183">MGPPPERSLNYKVSCLINRDTNDWDLDKIREICPFAEIEILKLKISRTGAPDKLRWMRTKDGEFSTKSGYHAAFAESNDAGRLEQAGNWNQEVWNLRTAPKTKMLIWKALRGALPACHPWEISSKKDSIRLWETTMGLCCHIPNSLVMWFSSCGLLWVLYALLTSLTLVIVHASVRTPNLKARLNTFREEFRAVWRNYSEL</sequence>
<feature type="transmembrane region" description="Helical" evidence="7">
    <location>
        <begin position="146"/>
        <end position="171"/>
    </location>
</feature>
<comment type="subcellular location">
    <subcellularLocation>
        <location evidence="2">Endomembrane system</location>
        <topology evidence="2">Multi-pass membrane protein</topology>
    </subcellularLocation>
</comment>
<evidence type="ECO:0000256" key="2">
    <source>
        <dbReference type="ARBA" id="ARBA00004127"/>
    </source>
</evidence>
<gene>
    <name evidence="8" type="ORF">F2Q70_00014081</name>
</gene>
<dbReference type="PANTHER" id="PTHR12859:SF8">
    <property type="entry name" value="PRA1 FAMILY PROTEIN"/>
    <property type="match status" value="1"/>
</dbReference>
<evidence type="ECO:0000256" key="7">
    <source>
        <dbReference type="SAM" id="Phobius"/>
    </source>
</evidence>
<dbReference type="PANTHER" id="PTHR12859">
    <property type="entry name" value="PRA1 PROTEIN"/>
    <property type="match status" value="1"/>
</dbReference>
<keyword evidence="6 7" id="KW-0472">Membrane</keyword>
<comment type="caution">
    <text evidence="8">The sequence shown here is derived from an EMBL/GenBank/DDBJ whole genome shotgun (WGS) entry which is preliminary data.</text>
</comment>